<reference evidence="2 3" key="1">
    <citation type="journal article" date="2013" name="BMC Genomics">
        <title>The miniature genome of a carnivorous plant Genlisea aurea contains a low number of genes and short non-coding sequences.</title>
        <authorList>
            <person name="Leushkin E.V."/>
            <person name="Sutormin R.A."/>
            <person name="Nabieva E.R."/>
            <person name="Penin A.A."/>
            <person name="Kondrashov A.S."/>
            <person name="Logacheva M.D."/>
        </authorList>
    </citation>
    <scope>NUCLEOTIDE SEQUENCE [LARGE SCALE GENOMIC DNA]</scope>
</reference>
<dbReference type="Proteomes" id="UP000015453">
    <property type="component" value="Unassembled WGS sequence"/>
</dbReference>
<keyword evidence="3" id="KW-1185">Reference proteome</keyword>
<comment type="caution">
    <text evidence="2">The sequence shown here is derived from an EMBL/GenBank/DDBJ whole genome shotgun (WGS) entry which is preliminary data.</text>
</comment>
<accession>S8D092</accession>
<dbReference type="AlphaFoldDB" id="S8D092"/>
<evidence type="ECO:0000313" key="3">
    <source>
        <dbReference type="Proteomes" id="UP000015453"/>
    </source>
</evidence>
<proteinExistence type="predicted"/>
<protein>
    <submittedName>
        <fullName evidence="2">Uncharacterized protein</fullName>
    </submittedName>
</protein>
<feature type="region of interest" description="Disordered" evidence="1">
    <location>
        <begin position="1"/>
        <end position="23"/>
    </location>
</feature>
<feature type="compositionally biased region" description="Basic and acidic residues" evidence="1">
    <location>
        <begin position="1"/>
        <end position="18"/>
    </location>
</feature>
<organism evidence="2 3">
    <name type="scientific">Genlisea aurea</name>
    <dbReference type="NCBI Taxonomy" id="192259"/>
    <lineage>
        <taxon>Eukaryota</taxon>
        <taxon>Viridiplantae</taxon>
        <taxon>Streptophyta</taxon>
        <taxon>Embryophyta</taxon>
        <taxon>Tracheophyta</taxon>
        <taxon>Spermatophyta</taxon>
        <taxon>Magnoliopsida</taxon>
        <taxon>eudicotyledons</taxon>
        <taxon>Gunneridae</taxon>
        <taxon>Pentapetalae</taxon>
        <taxon>asterids</taxon>
        <taxon>lamiids</taxon>
        <taxon>Lamiales</taxon>
        <taxon>Lentibulariaceae</taxon>
        <taxon>Genlisea</taxon>
    </lineage>
</organism>
<sequence>MSFKTYQREKSSNLKPHTETFSSVGRKVELETYPSNTSTLSLPTDSASDVLSLHSFKDSGSCPDSNAISNPVNFNVGSTTPGIL</sequence>
<evidence type="ECO:0000256" key="1">
    <source>
        <dbReference type="SAM" id="MobiDB-lite"/>
    </source>
</evidence>
<name>S8D092_9LAMI</name>
<gene>
    <name evidence="2" type="ORF">M569_02033</name>
</gene>
<evidence type="ECO:0000313" key="2">
    <source>
        <dbReference type="EMBL" id="EPS72730.1"/>
    </source>
</evidence>
<dbReference type="EMBL" id="AUSU01000718">
    <property type="protein sequence ID" value="EPS72730.1"/>
    <property type="molecule type" value="Genomic_DNA"/>
</dbReference>